<dbReference type="OrthoDB" id="1550976at2"/>
<dbReference type="GO" id="GO:0016301">
    <property type="term" value="F:kinase activity"/>
    <property type="evidence" value="ECO:0007669"/>
    <property type="project" value="UniProtKB-KW"/>
</dbReference>
<dbReference type="Proteomes" id="UP000199344">
    <property type="component" value="Unassembled WGS sequence"/>
</dbReference>
<dbReference type="EMBL" id="FNAH01000007">
    <property type="protein sequence ID" value="SDE50594.1"/>
    <property type="molecule type" value="Genomic_DNA"/>
</dbReference>
<dbReference type="PANTHER" id="PTHR10285">
    <property type="entry name" value="URIDINE KINASE"/>
    <property type="match status" value="1"/>
</dbReference>
<protein>
    <submittedName>
        <fullName evidence="1">Panthothenate kinase</fullName>
    </submittedName>
</protein>
<keyword evidence="1" id="KW-0808">Transferase</keyword>
<dbReference type="STRING" id="591205.SAMN05421538_10796"/>
<dbReference type="Gene3D" id="3.40.50.300">
    <property type="entry name" value="P-loop containing nucleotide triphosphate hydrolases"/>
    <property type="match status" value="1"/>
</dbReference>
<proteinExistence type="predicted"/>
<reference evidence="1 2" key="1">
    <citation type="submission" date="2016-10" db="EMBL/GenBank/DDBJ databases">
        <authorList>
            <person name="de Groot N.N."/>
        </authorList>
    </citation>
    <scope>NUCLEOTIDE SEQUENCE [LARGE SCALE GENOMIC DNA]</scope>
    <source>
        <strain evidence="1 2">DSM 22220</strain>
    </source>
</reference>
<evidence type="ECO:0000313" key="2">
    <source>
        <dbReference type="Proteomes" id="UP000199344"/>
    </source>
</evidence>
<dbReference type="RefSeq" id="WP_090524127.1">
    <property type="nucleotide sequence ID" value="NZ_FNAH01000007.1"/>
</dbReference>
<gene>
    <name evidence="1" type="ORF">SAMN05421538_10796</name>
</gene>
<sequence length="206" mass="22680">MTEDTTLAALLSRLGGLDRQRRHIVAIAGAPASGKSRIAAWLDERIADAAVLPMDGFHYDDAVLEARDLLPRKGAPATFDVDGLAHMLARLAADDGRDIAVPVFDRGLEISRAGGRIIPPKARLILCEGNYLLLDDPAWTALAPFFDLTIMVTASLDLIETRLARRWQDHPEAQRKMQENDLPNARLVMRASRPADLRLRNDDDAA</sequence>
<name>A0A1G7DG69_9RHOB</name>
<dbReference type="SUPFAM" id="SSF52540">
    <property type="entry name" value="P-loop containing nucleoside triphosphate hydrolases"/>
    <property type="match status" value="1"/>
</dbReference>
<keyword evidence="1" id="KW-0418">Kinase</keyword>
<organism evidence="1 2">
    <name type="scientific">Paracoccus isoporae</name>
    <dbReference type="NCBI Taxonomy" id="591205"/>
    <lineage>
        <taxon>Bacteria</taxon>
        <taxon>Pseudomonadati</taxon>
        <taxon>Pseudomonadota</taxon>
        <taxon>Alphaproteobacteria</taxon>
        <taxon>Rhodobacterales</taxon>
        <taxon>Paracoccaceae</taxon>
        <taxon>Paracoccus</taxon>
    </lineage>
</organism>
<keyword evidence="2" id="KW-1185">Reference proteome</keyword>
<accession>A0A1G7DG69</accession>
<evidence type="ECO:0000313" key="1">
    <source>
        <dbReference type="EMBL" id="SDE50594.1"/>
    </source>
</evidence>
<dbReference type="AlphaFoldDB" id="A0A1G7DG69"/>
<dbReference type="InterPro" id="IPR027417">
    <property type="entry name" value="P-loop_NTPase"/>
</dbReference>